<dbReference type="RefSeq" id="WP_380290350.1">
    <property type="nucleotide sequence ID" value="NZ_JBHULY010000013.1"/>
</dbReference>
<evidence type="ECO:0000313" key="3">
    <source>
        <dbReference type="Proteomes" id="UP001597476"/>
    </source>
</evidence>
<gene>
    <name evidence="2" type="ORF">ACFSR8_06780</name>
</gene>
<keyword evidence="3" id="KW-1185">Reference proteome</keyword>
<evidence type="ECO:0000313" key="2">
    <source>
        <dbReference type="EMBL" id="MFD2725913.1"/>
    </source>
</evidence>
<reference evidence="3" key="1">
    <citation type="journal article" date="2019" name="Int. J. Syst. Evol. Microbiol.">
        <title>The Global Catalogue of Microorganisms (GCM) 10K type strain sequencing project: providing services to taxonomists for standard genome sequencing and annotation.</title>
        <authorList>
            <consortium name="The Broad Institute Genomics Platform"/>
            <consortium name="The Broad Institute Genome Sequencing Center for Infectious Disease"/>
            <person name="Wu L."/>
            <person name="Ma J."/>
        </authorList>
    </citation>
    <scope>NUCLEOTIDE SEQUENCE [LARGE SCALE GENOMIC DNA]</scope>
    <source>
        <strain evidence="3">KCTC 42398</strain>
    </source>
</reference>
<protein>
    <submittedName>
        <fullName evidence="2">Uncharacterized protein</fullName>
    </submittedName>
</protein>
<proteinExistence type="predicted"/>
<organism evidence="2 3">
    <name type="scientific">Hyunsoonleella rubra</name>
    <dbReference type="NCBI Taxonomy" id="1737062"/>
    <lineage>
        <taxon>Bacteria</taxon>
        <taxon>Pseudomonadati</taxon>
        <taxon>Bacteroidota</taxon>
        <taxon>Flavobacteriia</taxon>
        <taxon>Flavobacteriales</taxon>
        <taxon>Flavobacteriaceae</taxon>
    </lineage>
</organism>
<dbReference type="Proteomes" id="UP001597476">
    <property type="component" value="Unassembled WGS sequence"/>
</dbReference>
<dbReference type="EMBL" id="JBHULY010000013">
    <property type="protein sequence ID" value="MFD2725913.1"/>
    <property type="molecule type" value="Genomic_DNA"/>
</dbReference>
<evidence type="ECO:0000256" key="1">
    <source>
        <dbReference type="SAM" id="Phobius"/>
    </source>
</evidence>
<feature type="transmembrane region" description="Helical" evidence="1">
    <location>
        <begin position="56"/>
        <end position="76"/>
    </location>
</feature>
<sequence length="129" mass="15053">MFGYMGFGMQSYVYKRRPKKPFVKHGNVPSFTPLTEDRREFKLKFHKPENRIERGLIKLLFILLIGFISVMFCLRFNHYQKNLNTMVEHNNSIENTKAFGFLLNSGIDRLAVGNTEGAYSEFSLAHQID</sequence>
<accession>A0ABW5TBL9</accession>
<name>A0ABW5TBL9_9FLAO</name>
<keyword evidence="1" id="KW-0812">Transmembrane</keyword>
<keyword evidence="1" id="KW-1133">Transmembrane helix</keyword>
<comment type="caution">
    <text evidence="2">The sequence shown here is derived from an EMBL/GenBank/DDBJ whole genome shotgun (WGS) entry which is preliminary data.</text>
</comment>
<keyword evidence="1" id="KW-0472">Membrane</keyword>